<proteinExistence type="predicted"/>
<comment type="caution">
    <text evidence="1">The sequence shown here is derived from an EMBL/GenBank/DDBJ whole genome shotgun (WGS) entry which is preliminary data.</text>
</comment>
<organism evidence="1 2">
    <name type="scientific">Flemingia macrophylla</name>
    <dbReference type="NCBI Taxonomy" id="520843"/>
    <lineage>
        <taxon>Eukaryota</taxon>
        <taxon>Viridiplantae</taxon>
        <taxon>Streptophyta</taxon>
        <taxon>Embryophyta</taxon>
        <taxon>Tracheophyta</taxon>
        <taxon>Spermatophyta</taxon>
        <taxon>Magnoliopsida</taxon>
        <taxon>eudicotyledons</taxon>
        <taxon>Gunneridae</taxon>
        <taxon>Pentapetalae</taxon>
        <taxon>rosids</taxon>
        <taxon>fabids</taxon>
        <taxon>Fabales</taxon>
        <taxon>Fabaceae</taxon>
        <taxon>Papilionoideae</taxon>
        <taxon>50 kb inversion clade</taxon>
        <taxon>NPAAA clade</taxon>
        <taxon>indigoferoid/millettioid clade</taxon>
        <taxon>Phaseoleae</taxon>
        <taxon>Flemingia</taxon>
    </lineage>
</organism>
<evidence type="ECO:0000313" key="1">
    <source>
        <dbReference type="EMBL" id="KAL2343395.1"/>
    </source>
</evidence>
<evidence type="ECO:0000313" key="2">
    <source>
        <dbReference type="Proteomes" id="UP001603857"/>
    </source>
</evidence>
<sequence length="66" mass="7158">MEAANVSILGGISVILSQSMKYPPTLTSAISDALCNRHSLIHICSLVTFHGVFLVNKHFSVRVAFD</sequence>
<gene>
    <name evidence="1" type="ORF">Fmac_004680</name>
</gene>
<reference evidence="1 2" key="1">
    <citation type="submission" date="2024-08" db="EMBL/GenBank/DDBJ databases">
        <title>Insights into the chromosomal genome structure of Flemingia macrophylla.</title>
        <authorList>
            <person name="Ding Y."/>
            <person name="Zhao Y."/>
            <person name="Bi W."/>
            <person name="Wu M."/>
            <person name="Zhao G."/>
            <person name="Gong Y."/>
            <person name="Li W."/>
            <person name="Zhang P."/>
        </authorList>
    </citation>
    <scope>NUCLEOTIDE SEQUENCE [LARGE SCALE GENOMIC DNA]</scope>
    <source>
        <strain evidence="1">DYQJB</strain>
        <tissue evidence="1">Leaf</tissue>
    </source>
</reference>
<name>A0ABD1N5L2_9FABA</name>
<dbReference type="AlphaFoldDB" id="A0ABD1N5L2"/>
<keyword evidence="2" id="KW-1185">Reference proteome</keyword>
<dbReference type="Proteomes" id="UP001603857">
    <property type="component" value="Unassembled WGS sequence"/>
</dbReference>
<protein>
    <submittedName>
        <fullName evidence="1">Uncharacterized protein</fullName>
    </submittedName>
</protein>
<dbReference type="EMBL" id="JBGMDY010000002">
    <property type="protein sequence ID" value="KAL2343395.1"/>
    <property type="molecule type" value="Genomic_DNA"/>
</dbReference>
<accession>A0ABD1N5L2</accession>